<keyword evidence="2" id="KW-0378">Hydrolase</keyword>
<dbReference type="InterPro" id="IPR003137">
    <property type="entry name" value="PA_domain"/>
</dbReference>
<accession>A0A3N9YMV7</accession>
<gene>
    <name evidence="2" type="ORF">DDE19_00035</name>
</gene>
<evidence type="ECO:0000313" key="3">
    <source>
        <dbReference type="Proteomes" id="UP000278981"/>
    </source>
</evidence>
<evidence type="ECO:0000313" key="2">
    <source>
        <dbReference type="EMBL" id="RQX21543.1"/>
    </source>
</evidence>
<dbReference type="Gene3D" id="3.50.30.30">
    <property type="match status" value="1"/>
</dbReference>
<protein>
    <submittedName>
        <fullName evidence="2">Serine protease</fullName>
    </submittedName>
</protein>
<keyword evidence="2" id="KW-0645">Protease</keyword>
<dbReference type="GO" id="GO:0006508">
    <property type="term" value="P:proteolysis"/>
    <property type="evidence" value="ECO:0007669"/>
    <property type="project" value="UniProtKB-KW"/>
</dbReference>
<dbReference type="InterPro" id="IPR046450">
    <property type="entry name" value="PA_dom_sf"/>
</dbReference>
<dbReference type="Proteomes" id="UP000278981">
    <property type="component" value="Unassembled WGS sequence"/>
</dbReference>
<reference evidence="2 3" key="1">
    <citation type="submission" date="2018-04" db="EMBL/GenBank/DDBJ databases">
        <title>Micromonosporas from Atacama Desert.</title>
        <authorList>
            <person name="Carro L."/>
            <person name="Klenk H.-P."/>
            <person name="Goodfellow M."/>
        </authorList>
    </citation>
    <scope>NUCLEOTIDE SEQUENCE [LARGE SCALE GENOMIC DNA]</scope>
    <source>
        <strain evidence="2 3">LB19</strain>
    </source>
</reference>
<dbReference type="EMBL" id="QDGB01000007">
    <property type="protein sequence ID" value="RQX21543.1"/>
    <property type="molecule type" value="Genomic_DNA"/>
</dbReference>
<evidence type="ECO:0000259" key="1">
    <source>
        <dbReference type="Pfam" id="PF02225"/>
    </source>
</evidence>
<dbReference type="Pfam" id="PF02225">
    <property type="entry name" value="PA"/>
    <property type="match status" value="1"/>
</dbReference>
<dbReference type="SUPFAM" id="SSF52025">
    <property type="entry name" value="PA domain"/>
    <property type="match status" value="1"/>
</dbReference>
<dbReference type="GO" id="GO:0008233">
    <property type="term" value="F:peptidase activity"/>
    <property type="evidence" value="ECO:0007669"/>
    <property type="project" value="UniProtKB-KW"/>
</dbReference>
<organism evidence="2 3">
    <name type="scientific">Micromonospora ureilytica</name>
    <dbReference type="NCBI Taxonomy" id="709868"/>
    <lineage>
        <taxon>Bacteria</taxon>
        <taxon>Bacillati</taxon>
        <taxon>Actinomycetota</taxon>
        <taxon>Actinomycetes</taxon>
        <taxon>Micromonosporales</taxon>
        <taxon>Micromonosporaceae</taxon>
        <taxon>Micromonospora</taxon>
    </lineage>
</organism>
<feature type="non-terminal residue" evidence="2">
    <location>
        <position position="1"/>
    </location>
</feature>
<proteinExistence type="predicted"/>
<feature type="domain" description="PA" evidence="1">
    <location>
        <begin position="44"/>
        <end position="100"/>
    </location>
</feature>
<feature type="non-terminal residue" evidence="2">
    <location>
        <position position="117"/>
    </location>
</feature>
<name>A0A3N9YMV7_9ACTN</name>
<dbReference type="AlphaFoldDB" id="A0A3N9YMV7"/>
<sequence length="117" mass="12553">CSLVGSGRSSTVTLAEATGPQTLKAYHFKGTAVPYTEQTRAVVDCGLGDPADFAGKDVKDKHVLVTLNRVTPIEDQIRNAMRAGATSVIVANDRPGLIETRLFEKDNVLFAVGFFVE</sequence>
<comment type="caution">
    <text evidence="2">The sequence shown here is derived from an EMBL/GenBank/DDBJ whole genome shotgun (WGS) entry which is preliminary data.</text>
</comment>